<dbReference type="AlphaFoldDB" id="A0AAI8M7J1"/>
<evidence type="ECO:0000313" key="2">
    <source>
        <dbReference type="Proteomes" id="UP000007886"/>
    </source>
</evidence>
<protein>
    <submittedName>
        <fullName evidence="1">Uncharacterized protein</fullName>
    </submittedName>
</protein>
<keyword evidence="2" id="KW-1185">Reference proteome</keyword>
<reference evidence="1 2" key="1">
    <citation type="journal article" date="2012" name="Microbes Environ.">
        <title>Complete genome sequence of Bradyrhizobium sp. S23321: insights into symbiosis evolution in soil oligotrophs.</title>
        <authorList>
            <person name="Okubo T."/>
            <person name="Tsukui T."/>
            <person name="Maita H."/>
            <person name="Okamoto S."/>
            <person name="Oshima K."/>
            <person name="Fujisawa T."/>
            <person name="Saito A."/>
            <person name="Futamata H."/>
            <person name="Hattori R."/>
            <person name="Shimomura Y."/>
            <person name="Haruta S."/>
            <person name="Morimoto S."/>
            <person name="Wang Y."/>
            <person name="Sakai Y."/>
            <person name="Hattori M."/>
            <person name="Aizawa S."/>
            <person name="Nagashima K.V.P."/>
            <person name="Masuda S."/>
            <person name="Hattori T."/>
            <person name="Yamashita A."/>
            <person name="Bao Z."/>
            <person name="Hayatsu M."/>
            <person name="Kajiya-Kanegae H."/>
            <person name="Yoshinaga I."/>
            <person name="Sakamoto K."/>
            <person name="Toyota K."/>
            <person name="Nakao M."/>
            <person name="Kohara M."/>
            <person name="Anda M."/>
            <person name="Niwa R."/>
            <person name="Jung-Hwan P."/>
            <person name="Sameshima-Saito R."/>
            <person name="Tokuda S."/>
            <person name="Yamamoto S."/>
            <person name="Yamamoto S."/>
            <person name="Yokoyama T."/>
            <person name="Akutsu T."/>
            <person name="Nakamura Y."/>
            <person name="Nakahira-Yanaka Y."/>
            <person name="Takada Hoshino Y."/>
            <person name="Hirakawa H."/>
            <person name="Mitsui H."/>
            <person name="Terasawa K."/>
            <person name="Itakura M."/>
            <person name="Sato S."/>
            <person name="Ikeda-Ohtsubo W."/>
            <person name="Sakakura N."/>
            <person name="Kaminuma E."/>
            <person name="Minamisawa K."/>
        </authorList>
    </citation>
    <scope>NUCLEOTIDE SEQUENCE [LARGE SCALE GENOMIC DNA]</scope>
    <source>
        <strain evidence="1 2">S23321</strain>
    </source>
</reference>
<dbReference type="KEGG" id="brs:S23_02000"/>
<proteinExistence type="predicted"/>
<sequence length="140" mass="15676">MEIIVRGRHKNPLYGDGVVCGFLWTLTPRKGLRDTGGGTTANFVHTTAPLNKFDAPEMQTWDSADNPLDKLPTDRRKPLKLVDFPEVARAARDMLMDVNKRPGTCGRNLVSPIHGHIDSNLKNLRFFIGEGALQMDYVCR</sequence>
<dbReference type="Proteomes" id="UP000007886">
    <property type="component" value="Chromosome"/>
</dbReference>
<accession>A0AAI8M7J1</accession>
<evidence type="ECO:0000313" key="1">
    <source>
        <dbReference type="EMBL" id="BAL73426.1"/>
    </source>
</evidence>
<gene>
    <name evidence="1" type="ORF">S23_02000</name>
</gene>
<organism evidence="1 2">
    <name type="scientific">Bradyrhizobium cosmicum</name>
    <dbReference type="NCBI Taxonomy" id="1404864"/>
    <lineage>
        <taxon>Bacteria</taxon>
        <taxon>Pseudomonadati</taxon>
        <taxon>Pseudomonadota</taxon>
        <taxon>Alphaproteobacteria</taxon>
        <taxon>Hyphomicrobiales</taxon>
        <taxon>Nitrobacteraceae</taxon>
        <taxon>Bradyrhizobium</taxon>
    </lineage>
</organism>
<dbReference type="EMBL" id="AP012279">
    <property type="protein sequence ID" value="BAL73426.1"/>
    <property type="molecule type" value="Genomic_DNA"/>
</dbReference>
<name>A0AAI8M7J1_9BRAD</name>